<dbReference type="Proteomes" id="UP001374535">
    <property type="component" value="Chromosome 2"/>
</dbReference>
<dbReference type="InterPro" id="IPR007650">
    <property type="entry name" value="Zf-FLZ_dom"/>
</dbReference>
<evidence type="ECO:0000313" key="5">
    <source>
        <dbReference type="EMBL" id="WVZ18986.1"/>
    </source>
</evidence>
<name>A0AAQ3NYR8_VIGMU</name>
<evidence type="ECO:0000313" key="6">
    <source>
        <dbReference type="Proteomes" id="UP001374535"/>
    </source>
</evidence>
<protein>
    <recommendedName>
        <fullName evidence="4">FLZ-type domain-containing protein</fullName>
    </recommendedName>
</protein>
<feature type="domain" description="FLZ-type" evidence="4">
    <location>
        <begin position="71"/>
        <end position="98"/>
    </location>
</feature>
<gene>
    <name evidence="5" type="ORF">V8G54_006308</name>
</gene>
<dbReference type="GO" id="GO:0008270">
    <property type="term" value="F:zinc ion binding"/>
    <property type="evidence" value="ECO:0007669"/>
    <property type="project" value="UniProtKB-KW"/>
</dbReference>
<reference evidence="5 6" key="1">
    <citation type="journal article" date="2023" name="Life. Sci Alliance">
        <title>Evolutionary insights into 3D genome organization and epigenetic landscape of Vigna mungo.</title>
        <authorList>
            <person name="Junaid A."/>
            <person name="Singh B."/>
            <person name="Bhatia S."/>
        </authorList>
    </citation>
    <scope>NUCLEOTIDE SEQUENCE [LARGE SCALE GENOMIC DNA]</scope>
    <source>
        <strain evidence="5">Urdbean</strain>
    </source>
</reference>
<keyword evidence="3" id="KW-0863">Zinc-finger</keyword>
<comment type="similarity">
    <text evidence="1">Belongs to the FLZ family.</text>
</comment>
<dbReference type="Pfam" id="PF04570">
    <property type="entry name" value="zf-FLZ"/>
    <property type="match status" value="1"/>
</dbReference>
<dbReference type="AlphaFoldDB" id="A0AAQ3NYR8"/>
<keyword evidence="2" id="KW-0479">Metal-binding</keyword>
<organism evidence="5 6">
    <name type="scientific">Vigna mungo</name>
    <name type="common">Black gram</name>
    <name type="synonym">Phaseolus mungo</name>
    <dbReference type="NCBI Taxonomy" id="3915"/>
    <lineage>
        <taxon>Eukaryota</taxon>
        <taxon>Viridiplantae</taxon>
        <taxon>Streptophyta</taxon>
        <taxon>Embryophyta</taxon>
        <taxon>Tracheophyta</taxon>
        <taxon>Spermatophyta</taxon>
        <taxon>Magnoliopsida</taxon>
        <taxon>eudicotyledons</taxon>
        <taxon>Gunneridae</taxon>
        <taxon>Pentapetalae</taxon>
        <taxon>rosids</taxon>
        <taxon>fabids</taxon>
        <taxon>Fabales</taxon>
        <taxon>Fabaceae</taxon>
        <taxon>Papilionoideae</taxon>
        <taxon>50 kb inversion clade</taxon>
        <taxon>NPAAA clade</taxon>
        <taxon>indigoferoid/millettioid clade</taxon>
        <taxon>Phaseoleae</taxon>
        <taxon>Vigna</taxon>
    </lineage>
</organism>
<evidence type="ECO:0000256" key="2">
    <source>
        <dbReference type="ARBA" id="ARBA00022723"/>
    </source>
</evidence>
<accession>A0AAQ3NYR8</accession>
<evidence type="ECO:0000259" key="4">
    <source>
        <dbReference type="Pfam" id="PF04570"/>
    </source>
</evidence>
<proteinExistence type="inferred from homology"/>
<sequence length="168" mass="19944">MTDSSKRHCFSEEDGWISSTNHGYYGHNYSHHNQHGFVSRTLSFGTSYNRDFRSPFILSPGFGRFYDAIFEDHQPYFLQACFLCKRPLGDRDIFMYRFNLQNSSSYTMLINFSFLFSRFLSNNNNKQQRLTLFTSHGFHCRHHLHFRPHNPQHHLRPSKSIQLPCVVV</sequence>
<evidence type="ECO:0000256" key="1">
    <source>
        <dbReference type="ARBA" id="ARBA00009374"/>
    </source>
</evidence>
<keyword evidence="3" id="KW-0862">Zinc</keyword>
<dbReference type="EMBL" id="CP144699">
    <property type="protein sequence ID" value="WVZ18986.1"/>
    <property type="molecule type" value="Genomic_DNA"/>
</dbReference>
<keyword evidence="6" id="KW-1185">Reference proteome</keyword>
<evidence type="ECO:0000256" key="3">
    <source>
        <dbReference type="ARBA" id="ARBA00022771"/>
    </source>
</evidence>